<gene>
    <name evidence="2" type="ORF">GB927_020505</name>
</gene>
<evidence type="ECO:0000259" key="1">
    <source>
        <dbReference type="Pfam" id="PF14534"/>
    </source>
</evidence>
<comment type="caution">
    <text evidence="2">The sequence shown here is derived from an EMBL/GenBank/DDBJ whole genome shotgun (WGS) entry which is preliminary data.</text>
</comment>
<proteinExistence type="predicted"/>
<dbReference type="RefSeq" id="WP_256119068.1">
    <property type="nucleotide sequence ID" value="NZ_WHSB02000007.1"/>
</dbReference>
<protein>
    <submittedName>
        <fullName evidence="2">DUF4440 domain-containing protein</fullName>
    </submittedName>
</protein>
<dbReference type="Gene3D" id="3.10.450.50">
    <property type="match status" value="1"/>
</dbReference>
<dbReference type="Proteomes" id="UP000996601">
    <property type="component" value="Unassembled WGS sequence"/>
</dbReference>
<keyword evidence="3" id="KW-1185">Reference proteome</keyword>
<dbReference type="SUPFAM" id="SSF54427">
    <property type="entry name" value="NTF2-like"/>
    <property type="match status" value="1"/>
</dbReference>
<evidence type="ECO:0000313" key="3">
    <source>
        <dbReference type="Proteomes" id="UP000996601"/>
    </source>
</evidence>
<dbReference type="InterPro" id="IPR027843">
    <property type="entry name" value="DUF4440"/>
</dbReference>
<organism evidence="2 3">
    <name type="scientific">Shinella lacus</name>
    <dbReference type="NCBI Taxonomy" id="2654216"/>
    <lineage>
        <taxon>Bacteria</taxon>
        <taxon>Pseudomonadati</taxon>
        <taxon>Pseudomonadota</taxon>
        <taxon>Alphaproteobacteria</taxon>
        <taxon>Hyphomicrobiales</taxon>
        <taxon>Rhizobiaceae</taxon>
        <taxon>Shinella</taxon>
    </lineage>
</organism>
<sequence>MIGLTVPLDDIRALEEALHRPEVRCSREAVETLLAEGFVEFGSSGTIYRREETIALLAEEGDETDDGALEAGDYCLKPISGDAVLLTYRTCRTRRDGSQRHVLRSSIWKHDGHRWQMMFHQGTVARSAASGPDP</sequence>
<dbReference type="EMBL" id="WHSB02000007">
    <property type="protein sequence ID" value="MCQ4632442.1"/>
    <property type="molecule type" value="Genomic_DNA"/>
</dbReference>
<dbReference type="InterPro" id="IPR032710">
    <property type="entry name" value="NTF2-like_dom_sf"/>
</dbReference>
<name>A0ABT1RBE0_9HYPH</name>
<reference evidence="2" key="1">
    <citation type="submission" date="2021-07" db="EMBL/GenBank/DDBJ databases">
        <title>Shinella sp. nov., a novel member of the genus Shinella from water.</title>
        <authorList>
            <person name="Deng Y."/>
        </authorList>
    </citation>
    <scope>NUCLEOTIDE SEQUENCE</scope>
    <source>
        <strain evidence="2">CPCC 100929</strain>
    </source>
</reference>
<dbReference type="Pfam" id="PF14534">
    <property type="entry name" value="DUF4440"/>
    <property type="match status" value="1"/>
</dbReference>
<evidence type="ECO:0000313" key="2">
    <source>
        <dbReference type="EMBL" id="MCQ4632442.1"/>
    </source>
</evidence>
<accession>A0ABT1RBE0</accession>
<feature type="domain" description="DUF4440" evidence="1">
    <location>
        <begin position="11"/>
        <end position="117"/>
    </location>
</feature>